<evidence type="ECO:0000313" key="2">
    <source>
        <dbReference type="Proteomes" id="UP000198809"/>
    </source>
</evidence>
<accession>A0A1H8FAN9</accession>
<proteinExistence type="predicted"/>
<protein>
    <submittedName>
        <fullName evidence="1">Uncharacterized protein</fullName>
    </submittedName>
</protein>
<organism evidence="1 2">
    <name type="scientific">Paenibacillus sophorae</name>
    <dbReference type="NCBI Taxonomy" id="1333845"/>
    <lineage>
        <taxon>Bacteria</taxon>
        <taxon>Bacillati</taxon>
        <taxon>Bacillota</taxon>
        <taxon>Bacilli</taxon>
        <taxon>Bacillales</taxon>
        <taxon>Paenibacillaceae</taxon>
        <taxon>Paenibacillus</taxon>
    </lineage>
</organism>
<dbReference type="EMBL" id="FODH01000001">
    <property type="protein sequence ID" value="SEN28287.1"/>
    <property type="molecule type" value="Genomic_DNA"/>
</dbReference>
<dbReference type="Proteomes" id="UP000198809">
    <property type="component" value="Unassembled WGS sequence"/>
</dbReference>
<sequence length="44" mass="5298">MHQRLAWMSKTALHHVDTMGIWGIWTDWTLFWVNLLNSLQKAYP</sequence>
<evidence type="ECO:0000313" key="1">
    <source>
        <dbReference type="EMBL" id="SEN28287.1"/>
    </source>
</evidence>
<gene>
    <name evidence="1" type="ORF">SAMN04487895_10135</name>
</gene>
<dbReference type="AlphaFoldDB" id="A0A1H8FAN9"/>
<name>A0A1H8FAN9_9BACL</name>
<reference evidence="1 2" key="1">
    <citation type="submission" date="2016-10" db="EMBL/GenBank/DDBJ databases">
        <authorList>
            <person name="de Groot N.N."/>
        </authorList>
    </citation>
    <scope>NUCLEOTIDE SEQUENCE [LARGE SCALE GENOMIC DNA]</scope>
    <source>
        <strain evidence="1 2">CGMCC 1.10238</strain>
    </source>
</reference>